<organism evidence="1 2">
    <name type="scientific">Melia azedarach</name>
    <name type="common">Chinaberry tree</name>
    <dbReference type="NCBI Taxonomy" id="155640"/>
    <lineage>
        <taxon>Eukaryota</taxon>
        <taxon>Viridiplantae</taxon>
        <taxon>Streptophyta</taxon>
        <taxon>Embryophyta</taxon>
        <taxon>Tracheophyta</taxon>
        <taxon>Spermatophyta</taxon>
        <taxon>Magnoliopsida</taxon>
        <taxon>eudicotyledons</taxon>
        <taxon>Gunneridae</taxon>
        <taxon>Pentapetalae</taxon>
        <taxon>rosids</taxon>
        <taxon>malvids</taxon>
        <taxon>Sapindales</taxon>
        <taxon>Meliaceae</taxon>
        <taxon>Melia</taxon>
    </lineage>
</organism>
<proteinExistence type="predicted"/>
<dbReference type="EMBL" id="CM051395">
    <property type="protein sequence ID" value="KAJ4724818.1"/>
    <property type="molecule type" value="Genomic_DNA"/>
</dbReference>
<keyword evidence="2" id="KW-1185">Reference proteome</keyword>
<evidence type="ECO:0000313" key="1">
    <source>
        <dbReference type="EMBL" id="KAJ4724818.1"/>
    </source>
</evidence>
<name>A0ACC1YMQ6_MELAZ</name>
<dbReference type="Proteomes" id="UP001164539">
    <property type="component" value="Chromosome 2"/>
</dbReference>
<accession>A0ACC1YMQ6</accession>
<comment type="caution">
    <text evidence="1">The sequence shown here is derived from an EMBL/GenBank/DDBJ whole genome shotgun (WGS) entry which is preliminary data.</text>
</comment>
<reference evidence="1 2" key="1">
    <citation type="journal article" date="2023" name="Science">
        <title>Complex scaffold remodeling in plant triterpene biosynthesis.</title>
        <authorList>
            <person name="De La Pena R."/>
            <person name="Hodgson H."/>
            <person name="Liu J.C."/>
            <person name="Stephenson M.J."/>
            <person name="Martin A.C."/>
            <person name="Owen C."/>
            <person name="Harkess A."/>
            <person name="Leebens-Mack J."/>
            <person name="Jimenez L.E."/>
            <person name="Osbourn A."/>
            <person name="Sattely E.S."/>
        </authorList>
    </citation>
    <scope>NUCLEOTIDE SEQUENCE [LARGE SCALE GENOMIC DNA]</scope>
    <source>
        <strain evidence="2">cv. JPN11</strain>
        <tissue evidence="1">Leaf</tissue>
    </source>
</reference>
<gene>
    <name evidence="1" type="ORF">OWV82_003761</name>
</gene>
<protein>
    <submittedName>
        <fullName evidence="1">Protein BIC1</fullName>
    </submittedName>
</protein>
<sequence length="154" mass="17439">MNSSQSARQIHAFSGHLHGDEQVKDGREISHFSSVPQEDYNSMNNSKNSARRIHAFSSLSNHLHGDHHQVKDGRERLKRHREEVAGSVSIPDKWGQEELLKDWIDCSAFEALSVPHKIASARKALAADHGSRARTTSSHHHHQQQPQQIRIVIK</sequence>
<evidence type="ECO:0000313" key="2">
    <source>
        <dbReference type="Proteomes" id="UP001164539"/>
    </source>
</evidence>